<reference evidence="3" key="2">
    <citation type="journal article" date="2017" name="Plant Physiol. Biochem.">
        <title>Differential oxidative and antioxidative response of duckweed Lemna minor toward plant growth promoting/inhibiting bacteria.</title>
        <authorList>
            <person name="Ishizawa H."/>
            <person name="Kuroda M."/>
            <person name="Morikawa M."/>
            <person name="Ike M."/>
        </authorList>
    </citation>
    <scope>NUCLEOTIDE SEQUENCE [LARGE SCALE GENOMIC DNA]</scope>
    <source>
        <strain evidence="3">M6</strain>
    </source>
</reference>
<proteinExistence type="predicted"/>
<accession>A0A3G9G464</accession>
<dbReference type="Pfam" id="PF12680">
    <property type="entry name" value="SnoaL_2"/>
    <property type="match status" value="1"/>
</dbReference>
<dbReference type="EMBL" id="AP018827">
    <property type="protein sequence ID" value="BBF79853.1"/>
    <property type="molecule type" value="Genomic_DNA"/>
</dbReference>
<dbReference type="Proteomes" id="UP000278756">
    <property type="component" value="Chromosome 1"/>
</dbReference>
<dbReference type="InterPro" id="IPR037401">
    <property type="entry name" value="SnoaL-like"/>
</dbReference>
<protein>
    <recommendedName>
        <fullName evidence="1">SnoaL-like domain-containing protein</fullName>
    </recommendedName>
</protein>
<gene>
    <name evidence="2" type="ORF">EM6_0428</name>
</gene>
<evidence type="ECO:0000313" key="3">
    <source>
        <dbReference type="Proteomes" id="UP000278756"/>
    </source>
</evidence>
<dbReference type="InterPro" id="IPR008317">
    <property type="entry name" value="UCP030561"/>
</dbReference>
<dbReference type="PIRSF" id="PIRSF030561">
    <property type="entry name" value="UCP030561"/>
    <property type="match status" value="1"/>
</dbReference>
<sequence length="119" mass="13732">MTRSAEDIVKGQLNAYNARDVDRFLSFWAEDAEIYSHPQTLLAKGHRAIRERHLIRFQEPDLYARLISRSVIGNTVIDTESVTRNFPEGVRLVDVVGIYEIEDETIKRAWFITGTPKEP</sequence>
<dbReference type="RefSeq" id="WP_126419946.1">
    <property type="nucleotide sequence ID" value="NZ_AP018827.1"/>
</dbReference>
<organism evidence="2 3">
    <name type="scientific">Asticcacaulis excentricus</name>
    <dbReference type="NCBI Taxonomy" id="78587"/>
    <lineage>
        <taxon>Bacteria</taxon>
        <taxon>Pseudomonadati</taxon>
        <taxon>Pseudomonadota</taxon>
        <taxon>Alphaproteobacteria</taxon>
        <taxon>Caulobacterales</taxon>
        <taxon>Caulobacteraceae</taxon>
        <taxon>Asticcacaulis</taxon>
    </lineage>
</organism>
<dbReference type="OrthoDB" id="9799296at2"/>
<dbReference type="AlphaFoldDB" id="A0A3G9G464"/>
<name>A0A3G9G464_9CAUL</name>
<dbReference type="SUPFAM" id="SSF54427">
    <property type="entry name" value="NTF2-like"/>
    <property type="match status" value="1"/>
</dbReference>
<dbReference type="Gene3D" id="3.10.450.50">
    <property type="match status" value="1"/>
</dbReference>
<feature type="domain" description="SnoaL-like" evidence="1">
    <location>
        <begin position="12"/>
        <end position="108"/>
    </location>
</feature>
<reference evidence="3" key="1">
    <citation type="journal article" date="2017" name="Biotechnol. Biofuels">
        <title>Evaluation of environmental bacterial communities as a factor affecting the growth of duckweed Lemna minor.</title>
        <authorList>
            <person name="Ishizawa H."/>
            <person name="Kuroda M."/>
            <person name="Morikawa M."/>
            <person name="Ike M."/>
        </authorList>
    </citation>
    <scope>NUCLEOTIDE SEQUENCE [LARGE SCALE GENOMIC DNA]</scope>
    <source>
        <strain evidence="3">M6</strain>
    </source>
</reference>
<evidence type="ECO:0000313" key="2">
    <source>
        <dbReference type="EMBL" id="BBF79853.1"/>
    </source>
</evidence>
<dbReference type="InterPro" id="IPR032710">
    <property type="entry name" value="NTF2-like_dom_sf"/>
</dbReference>
<evidence type="ECO:0000259" key="1">
    <source>
        <dbReference type="Pfam" id="PF12680"/>
    </source>
</evidence>